<sequence>MVVEDTVLTEESAIFIVGALWNLPFRVRDLDFCEAKLSRFLNPQFEILTRVPDAFLSRSALESASISTVTSSAYATRVTPSSTGSSKS</sequence>
<comment type="caution">
    <text evidence="1">The sequence shown here is derived from an EMBL/GenBank/DDBJ whole genome shotgun (WGS) entry which is preliminary data.</text>
</comment>
<accession>A0ABN8J707</accession>
<keyword evidence="2" id="KW-1185">Reference proteome</keyword>
<organism evidence="1 2">
    <name type="scientific">Iphiclides podalirius</name>
    <name type="common">scarce swallowtail</name>
    <dbReference type="NCBI Taxonomy" id="110791"/>
    <lineage>
        <taxon>Eukaryota</taxon>
        <taxon>Metazoa</taxon>
        <taxon>Ecdysozoa</taxon>
        <taxon>Arthropoda</taxon>
        <taxon>Hexapoda</taxon>
        <taxon>Insecta</taxon>
        <taxon>Pterygota</taxon>
        <taxon>Neoptera</taxon>
        <taxon>Endopterygota</taxon>
        <taxon>Lepidoptera</taxon>
        <taxon>Glossata</taxon>
        <taxon>Ditrysia</taxon>
        <taxon>Papilionoidea</taxon>
        <taxon>Papilionidae</taxon>
        <taxon>Papilioninae</taxon>
        <taxon>Iphiclides</taxon>
    </lineage>
</organism>
<protein>
    <submittedName>
        <fullName evidence="1">Uncharacterized protein</fullName>
    </submittedName>
</protein>
<evidence type="ECO:0000313" key="2">
    <source>
        <dbReference type="Proteomes" id="UP000837857"/>
    </source>
</evidence>
<reference evidence="1" key="1">
    <citation type="submission" date="2022-03" db="EMBL/GenBank/DDBJ databases">
        <authorList>
            <person name="Martin H S."/>
        </authorList>
    </citation>
    <scope>NUCLEOTIDE SEQUENCE [LARGE SCALE GENOMIC DNA]</scope>
</reference>
<feature type="non-terminal residue" evidence="1">
    <location>
        <position position="88"/>
    </location>
</feature>
<dbReference type="EMBL" id="CAKOGK010000112">
    <property type="protein sequence ID" value="CAH2079961.1"/>
    <property type="molecule type" value="Genomic_DNA"/>
</dbReference>
<proteinExistence type="predicted"/>
<name>A0ABN8J707_9NEOP</name>
<dbReference type="Proteomes" id="UP000837857">
    <property type="component" value="Unassembled WGS sequence"/>
</dbReference>
<gene>
    <name evidence="1" type="ORF">IPOD504_LOCUS17738</name>
</gene>
<evidence type="ECO:0000313" key="1">
    <source>
        <dbReference type="EMBL" id="CAH2079961.1"/>
    </source>
</evidence>